<comment type="caution">
    <text evidence="2">The sequence shown here is derived from an EMBL/GenBank/DDBJ whole genome shotgun (WGS) entry which is preliminary data.</text>
</comment>
<dbReference type="PANTHER" id="PTHR48472">
    <property type="entry name" value="TC1-LIKE TRANSPOSASE DDE DOMAIN-CONTAINING PROTEIN"/>
    <property type="match status" value="1"/>
</dbReference>
<name>A0A0L6UEX3_9BASI</name>
<dbReference type="STRING" id="27349.A0A0L6UEX3"/>
<feature type="chain" id="PRO_5005567888" evidence="1">
    <location>
        <begin position="23"/>
        <end position="131"/>
    </location>
</feature>
<organism evidence="2 3">
    <name type="scientific">Puccinia sorghi</name>
    <dbReference type="NCBI Taxonomy" id="27349"/>
    <lineage>
        <taxon>Eukaryota</taxon>
        <taxon>Fungi</taxon>
        <taxon>Dikarya</taxon>
        <taxon>Basidiomycota</taxon>
        <taxon>Pucciniomycotina</taxon>
        <taxon>Pucciniomycetes</taxon>
        <taxon>Pucciniales</taxon>
        <taxon>Pucciniaceae</taxon>
        <taxon>Puccinia</taxon>
    </lineage>
</organism>
<dbReference type="AlphaFoldDB" id="A0A0L6UEX3"/>
<keyword evidence="1" id="KW-0732">Signal</keyword>
<proteinExistence type="predicted"/>
<dbReference type="PANTHER" id="PTHR48472:SF1">
    <property type="entry name" value="TC1-LIKE TRANSPOSASE DDE DOMAIN-CONTAINING PROTEIN"/>
    <property type="match status" value="1"/>
</dbReference>
<protein>
    <submittedName>
        <fullName evidence="2">Uncharacterized protein</fullName>
    </submittedName>
</protein>
<reference evidence="2 3" key="1">
    <citation type="submission" date="2015-08" db="EMBL/GenBank/DDBJ databases">
        <title>Next Generation Sequencing and Analysis of the Genome of Puccinia sorghi L Schw, the Causal Agent of Maize Common Rust.</title>
        <authorList>
            <person name="Rochi L."/>
            <person name="Burguener G."/>
            <person name="Darino M."/>
            <person name="Turjanski A."/>
            <person name="Kreff E."/>
            <person name="Dieguez M.J."/>
            <person name="Sacco F."/>
        </authorList>
    </citation>
    <scope>NUCLEOTIDE SEQUENCE [LARGE SCALE GENOMIC DNA]</scope>
    <source>
        <strain evidence="2 3">RO10H11247</strain>
    </source>
</reference>
<sequence length="131" mass="14866">MADKIRKIFIFSFFWPIWRSSASIVQAVINGKTLAEVNTELGASISPKSISQWIKLYKTTREIIYEPATSYALGCLGCVKKAMILIDTEDNSFIKELVTEDPTIYLDKIKQSLLDFHFVHVCMQTTVDPLS</sequence>
<dbReference type="VEuPathDB" id="FungiDB:VP01_6944g1"/>
<feature type="signal peptide" evidence="1">
    <location>
        <begin position="1"/>
        <end position="22"/>
    </location>
</feature>
<evidence type="ECO:0000313" key="3">
    <source>
        <dbReference type="Proteomes" id="UP000037035"/>
    </source>
</evidence>
<dbReference type="Proteomes" id="UP000037035">
    <property type="component" value="Unassembled WGS sequence"/>
</dbReference>
<dbReference type="EMBL" id="LAVV01012321">
    <property type="protein sequence ID" value="KNZ46802.1"/>
    <property type="molecule type" value="Genomic_DNA"/>
</dbReference>
<keyword evidence="3" id="KW-1185">Reference proteome</keyword>
<accession>A0A0L6UEX3</accession>
<gene>
    <name evidence="2" type="ORF">VP01_6944g1</name>
</gene>
<dbReference type="OrthoDB" id="2505990at2759"/>
<evidence type="ECO:0000313" key="2">
    <source>
        <dbReference type="EMBL" id="KNZ46802.1"/>
    </source>
</evidence>
<evidence type="ECO:0000256" key="1">
    <source>
        <dbReference type="SAM" id="SignalP"/>
    </source>
</evidence>